<reference evidence="1 2" key="1">
    <citation type="submission" date="2024-08" db="EMBL/GenBank/DDBJ databases">
        <authorList>
            <person name="Lu H."/>
        </authorList>
    </citation>
    <scope>NUCLEOTIDE SEQUENCE [LARGE SCALE GENOMIC DNA]</scope>
    <source>
        <strain evidence="1 2">BYS78W</strain>
    </source>
</reference>
<dbReference type="InterPro" id="IPR052517">
    <property type="entry name" value="GlcG_carb_metab_protein"/>
</dbReference>
<evidence type="ECO:0000313" key="2">
    <source>
        <dbReference type="Proteomes" id="UP001606134"/>
    </source>
</evidence>
<dbReference type="InterPro" id="IPR038084">
    <property type="entry name" value="PduO/GlcC-like_sf"/>
</dbReference>
<dbReference type="SUPFAM" id="SSF143744">
    <property type="entry name" value="GlcG-like"/>
    <property type="match status" value="1"/>
</dbReference>
<keyword evidence="2" id="KW-1185">Reference proteome</keyword>
<name>A0ABW7HIP7_9BURK</name>
<protein>
    <submittedName>
        <fullName evidence="1">Heme-binding protein</fullName>
    </submittedName>
</protein>
<proteinExistence type="predicted"/>
<comment type="caution">
    <text evidence="1">The sequence shown here is derived from an EMBL/GenBank/DDBJ whole genome shotgun (WGS) entry which is preliminary data.</text>
</comment>
<sequence>MPALTLAQADQMISAALAAARAAGHAAMAVVVLDESGHLKAARREDGASMFRIDIATGKAWAAVGMGTSSRKLAERAQGNPVFFNSLASTAGGRFLAQTGAVLIRDAAGAVLGAIGASGGSGDQDEAICISGVEAAGLAVG</sequence>
<dbReference type="PANTHER" id="PTHR34309:SF10">
    <property type="entry name" value="SLR1406 PROTEIN"/>
    <property type="match status" value="1"/>
</dbReference>
<dbReference type="RefSeq" id="WP_394416248.1">
    <property type="nucleotide sequence ID" value="NZ_JBIGIC010000015.1"/>
</dbReference>
<dbReference type="InterPro" id="IPR005624">
    <property type="entry name" value="PduO/GlcC-like"/>
</dbReference>
<dbReference type="Pfam" id="PF03928">
    <property type="entry name" value="HbpS-like"/>
    <property type="match status" value="1"/>
</dbReference>
<evidence type="ECO:0000313" key="1">
    <source>
        <dbReference type="EMBL" id="MFG6489799.1"/>
    </source>
</evidence>
<dbReference type="EMBL" id="JBIGIC010000015">
    <property type="protein sequence ID" value="MFG6489799.1"/>
    <property type="molecule type" value="Genomic_DNA"/>
</dbReference>
<gene>
    <name evidence="1" type="ORF">ACG04R_24195</name>
</gene>
<organism evidence="1 2">
    <name type="scientific">Pelomonas candidula</name>
    <dbReference type="NCBI Taxonomy" id="3299025"/>
    <lineage>
        <taxon>Bacteria</taxon>
        <taxon>Pseudomonadati</taxon>
        <taxon>Pseudomonadota</taxon>
        <taxon>Betaproteobacteria</taxon>
        <taxon>Burkholderiales</taxon>
        <taxon>Sphaerotilaceae</taxon>
        <taxon>Roseateles</taxon>
    </lineage>
</organism>
<dbReference type="Proteomes" id="UP001606134">
    <property type="component" value="Unassembled WGS sequence"/>
</dbReference>
<accession>A0ABW7HIP7</accession>
<dbReference type="Gene3D" id="3.30.450.150">
    <property type="entry name" value="Haem-degrading domain"/>
    <property type="match status" value="1"/>
</dbReference>
<dbReference type="PANTHER" id="PTHR34309">
    <property type="entry name" value="SLR1406 PROTEIN"/>
    <property type="match status" value="1"/>
</dbReference>